<accession>A0A6G0U3Z0</accession>
<keyword evidence="2" id="KW-1185">Reference proteome</keyword>
<proteinExistence type="predicted"/>
<evidence type="ECO:0000313" key="1">
    <source>
        <dbReference type="EMBL" id="KAE9543794.1"/>
    </source>
</evidence>
<dbReference type="OrthoDB" id="5831190at2759"/>
<sequence>MVYDQFDLIKLMRPLVDESWLDDFQKKFYVQLAFQVQRNLNLILQALYVLHLESYLSSVLQFEPKSSPQTMGPVEYDEIGVPFRVTDFPLDSMSPCWKYAANLCNRPKRVTSTNPIPKTKHVAFIDSKLCHLLLVSRECNKICQEPFLSRCCICYSFLSNLKFFHSHGFLNSQVTHHHHLYQISMCQIKIRMQGYKIQGNISKDLKPSNTYYN</sequence>
<evidence type="ECO:0000313" key="2">
    <source>
        <dbReference type="Proteomes" id="UP000475862"/>
    </source>
</evidence>
<dbReference type="EMBL" id="VYZN01000006">
    <property type="protein sequence ID" value="KAE9543794.1"/>
    <property type="molecule type" value="Genomic_DNA"/>
</dbReference>
<dbReference type="Proteomes" id="UP000475862">
    <property type="component" value="Unassembled WGS sequence"/>
</dbReference>
<gene>
    <name evidence="1" type="ORF">AGLY_002024</name>
</gene>
<name>A0A6G0U3Z0_APHGL</name>
<protein>
    <submittedName>
        <fullName evidence="1">Uncharacterized protein</fullName>
    </submittedName>
</protein>
<reference evidence="1 2" key="1">
    <citation type="submission" date="2019-08" db="EMBL/GenBank/DDBJ databases">
        <title>The genome of the soybean aphid Biotype 1, its phylome, world population structure and adaptation to the North American continent.</title>
        <authorList>
            <person name="Giordano R."/>
            <person name="Donthu R.K."/>
            <person name="Hernandez A.G."/>
            <person name="Wright C.L."/>
            <person name="Zimin A.V."/>
        </authorList>
    </citation>
    <scope>NUCLEOTIDE SEQUENCE [LARGE SCALE GENOMIC DNA]</scope>
    <source>
        <tissue evidence="1">Whole aphids</tissue>
    </source>
</reference>
<organism evidence="1 2">
    <name type="scientific">Aphis glycines</name>
    <name type="common">Soybean aphid</name>
    <dbReference type="NCBI Taxonomy" id="307491"/>
    <lineage>
        <taxon>Eukaryota</taxon>
        <taxon>Metazoa</taxon>
        <taxon>Ecdysozoa</taxon>
        <taxon>Arthropoda</taxon>
        <taxon>Hexapoda</taxon>
        <taxon>Insecta</taxon>
        <taxon>Pterygota</taxon>
        <taxon>Neoptera</taxon>
        <taxon>Paraneoptera</taxon>
        <taxon>Hemiptera</taxon>
        <taxon>Sternorrhyncha</taxon>
        <taxon>Aphidomorpha</taxon>
        <taxon>Aphidoidea</taxon>
        <taxon>Aphididae</taxon>
        <taxon>Aphidini</taxon>
        <taxon>Aphis</taxon>
        <taxon>Aphis</taxon>
    </lineage>
</organism>
<comment type="caution">
    <text evidence="1">The sequence shown here is derived from an EMBL/GenBank/DDBJ whole genome shotgun (WGS) entry which is preliminary data.</text>
</comment>
<dbReference type="AlphaFoldDB" id="A0A6G0U3Z0"/>